<dbReference type="EMBL" id="CP000561">
    <property type="protein sequence ID" value="ABO07522.1"/>
    <property type="molecule type" value="Genomic_DNA"/>
</dbReference>
<organism evidence="2 3">
    <name type="scientific">Pyrobaculum calidifontis (strain DSM 21063 / JCM 11548 / VA1)</name>
    <dbReference type="NCBI Taxonomy" id="410359"/>
    <lineage>
        <taxon>Archaea</taxon>
        <taxon>Thermoproteota</taxon>
        <taxon>Thermoprotei</taxon>
        <taxon>Thermoproteales</taxon>
        <taxon>Thermoproteaceae</taxon>
        <taxon>Pyrobaculum</taxon>
    </lineage>
</organism>
<keyword evidence="1" id="KW-0472">Membrane</keyword>
<accession>A3MSA5</accession>
<feature type="transmembrane region" description="Helical" evidence="1">
    <location>
        <begin position="6"/>
        <end position="30"/>
    </location>
</feature>
<reference evidence="2" key="1">
    <citation type="submission" date="2007-02" db="EMBL/GenBank/DDBJ databases">
        <title>Complete sequence of Pyrobaculum calidifontis JCM 11548.</title>
        <authorList>
            <consortium name="US DOE Joint Genome Institute"/>
            <person name="Copeland A."/>
            <person name="Lucas S."/>
            <person name="Lapidus A."/>
            <person name="Barry K."/>
            <person name="Glavina del Rio T."/>
            <person name="Dalin E."/>
            <person name="Tice H."/>
            <person name="Pitluck S."/>
            <person name="Chain P."/>
            <person name="Malfatti S."/>
            <person name="Shin M."/>
            <person name="Vergez L."/>
            <person name="Schmutz J."/>
            <person name="Larimer F."/>
            <person name="Land M."/>
            <person name="Hauser L."/>
            <person name="Kyrpides N."/>
            <person name="Mikhailova N."/>
            <person name="Cozen A.E."/>
            <person name="Fitz-Gibbon S.T."/>
            <person name="House C.H."/>
            <person name="Saltikov C."/>
            <person name="Lowe T.M."/>
            <person name="Richardson P."/>
        </authorList>
    </citation>
    <scope>NUCLEOTIDE SEQUENCE [LARGE SCALE GENOMIC DNA]</scope>
    <source>
        <strain evidence="2">JCM 11548</strain>
    </source>
</reference>
<dbReference type="AlphaFoldDB" id="A3MSA5"/>
<dbReference type="eggNOG" id="arCOG05474">
    <property type="taxonomic scope" value="Archaea"/>
</dbReference>
<evidence type="ECO:0000256" key="1">
    <source>
        <dbReference type="SAM" id="Phobius"/>
    </source>
</evidence>
<keyword evidence="1" id="KW-1133">Transmembrane helix</keyword>
<dbReference type="OrthoDB" id="29003at2157"/>
<dbReference type="HOGENOM" id="CLU_1212653_0_0_2"/>
<evidence type="ECO:0000313" key="2">
    <source>
        <dbReference type="EMBL" id="ABO07522.1"/>
    </source>
</evidence>
<dbReference type="RefSeq" id="WP_011848779.1">
    <property type="nucleotide sequence ID" value="NC_009073.1"/>
</dbReference>
<proteinExistence type="predicted"/>
<dbReference type="GeneID" id="4909798"/>
<dbReference type="Proteomes" id="UP000001431">
    <property type="component" value="Chromosome"/>
</dbReference>
<protein>
    <submittedName>
        <fullName evidence="2">Uncharacterized protein</fullName>
    </submittedName>
</protein>
<keyword evidence="3" id="KW-1185">Reference proteome</keyword>
<keyword evidence="1" id="KW-0812">Transmembrane</keyword>
<dbReference type="STRING" id="410359.Pcal_0082"/>
<sequence>MTSLEVLLLTAISLIIMFAALPYVISTLYASMAPLEYRNAVAYVLAFADGLEADFGMAGSRKYFPLPNFVYGSFGGVNRTYAIAILCGGTPISGYSRWNVVEVWYNSTYLVDGPRLYRGVDGGLIALVGDTMVAVNATPPGRLKLYFRPFVVNGTEEVYIYFVSSRFYARGRYYLTYEVGGTLAVESLPCNSRLEIRVSDGVRQWSYTTPNVVKRVYFVNQTVWIELR</sequence>
<evidence type="ECO:0000313" key="3">
    <source>
        <dbReference type="Proteomes" id="UP000001431"/>
    </source>
</evidence>
<name>A3MSA5_PYRCJ</name>
<gene>
    <name evidence="2" type="ordered locus">Pcal_0082</name>
</gene>
<dbReference type="KEGG" id="pcl:Pcal_0082"/>